<proteinExistence type="predicted"/>
<dbReference type="SMART" id="SM00060">
    <property type="entry name" value="FN3"/>
    <property type="match status" value="3"/>
</dbReference>
<evidence type="ECO:0000256" key="1">
    <source>
        <dbReference type="ARBA" id="ARBA00004167"/>
    </source>
</evidence>
<dbReference type="GO" id="GO:0005524">
    <property type="term" value="F:ATP binding"/>
    <property type="evidence" value="ECO:0007669"/>
    <property type="project" value="InterPro"/>
</dbReference>
<evidence type="ECO:0000256" key="8">
    <source>
        <dbReference type="ARBA" id="ARBA00023136"/>
    </source>
</evidence>
<dbReference type="GO" id="GO:0005886">
    <property type="term" value="C:plasma membrane"/>
    <property type="evidence" value="ECO:0007669"/>
    <property type="project" value="TreeGrafter"/>
</dbReference>
<keyword evidence="9" id="KW-0675">Receptor</keyword>
<reference evidence="13" key="3">
    <citation type="submission" date="2023-05" db="EMBL/GenBank/DDBJ databases">
        <authorList>
            <person name="Smith C.H."/>
        </authorList>
    </citation>
    <scope>NUCLEOTIDE SEQUENCE</scope>
    <source>
        <strain evidence="13">CHS0354</strain>
        <tissue evidence="13">Mantle</tissue>
    </source>
</reference>
<accession>A0AAE0S9X8</accession>
<evidence type="ECO:0000256" key="4">
    <source>
        <dbReference type="ARBA" id="ARBA00022692"/>
    </source>
</evidence>
<comment type="subcellular location">
    <subcellularLocation>
        <location evidence="1">Membrane</location>
        <topology evidence="1">Single-pass membrane protein</topology>
    </subcellularLocation>
</comment>
<dbReference type="Gene3D" id="3.30.200.20">
    <property type="entry name" value="Phosphorylase Kinase, domain 1"/>
    <property type="match status" value="1"/>
</dbReference>
<dbReference type="EC" id="2.7.10.1" evidence="2"/>
<keyword evidence="3" id="KW-0808">Transferase</keyword>
<sequence>MFTIFLMEHSFGIDIVSKDKKYRDMIFEAQCQAKCIEHYGMPARDRSLYFYRLYRHYTCESTSCLQCQSACNASSDKTTGCETQCETDVCSESCTFIKKQIASYRQGDLPEAMIQYRVSDPKVVCKHTPSGTVQGITNSSTVVLRWYLLDVSDSDWSPPMVFVISLMENTGGNQLNWISLGKIPYSLVHINNLTEQTKYRFCVTAVTSSGVIKSQKFTPWTETFAENYPLYPPRFAVVEEEGFIEKKPTVTVRWDPGEEPQCFFKLYWMTQSSDRLGTEEIKAPPEFKYKIKNLNFDSNYTVHIYAYDDKFYHGSSKDIVISFTTPACLEATRYNYTVCAPEPPCNLSWTDTGVFQEGQSLLDNVTLYWYAPIHASPVNTFQKYVVDWSKELPMQSYSYETPHSGKVEVDENVTMLILARLHYNNVYSIFISTVSEGGKSDVAKMSIVLGTPFSGNHVIKYHGDIVKTNSLSVSEIMSIILIPCSVVSSLVAVLCLICRKHKRNKSFNRERRVGPIEMLELSPIYDSLSFSPISKEPFFDKLEIDINSLKFIETLGEGAFGRVDKAELLNVTRDGEITTKIIAVKKLKDMATEDERRSLYKEIEAMKEIGSHPNIVSMVGCCTVPPNVCLLMDYCPLGDLRNYLRQYREKIVYSTVRPIQCSDAHRKGRNLLKSFDGGLSQISHASGDTDDGLTDTEAAKDKIDEEQLLSYARQIAMGMEYLASRKFIHRDLAARNILLTDKWHVKISDFGLTRDVYETNWYQPTSARCLPYKWMAIEALSHQRFTVKSDVWSYGVVLWEIVTMGGTPYPSIPMKDLLKLLVDGYRMENPENCSPQVYQIMLSCWDPNPGSRPSFTELRESIESLLEATKSYIDLSVAVSLDYFQNDSSTSSCCGDTDIPSVEVPEVDEGLSTHSNLVVCSSCDSKPPSSFSSGFPTCCGTSKHSSTDWSDCRHCKLDANAMKYYFPENVRIRDYISEGCLTVLLPSEKTCSCGAITVSEDVNHVLASESLNLRSKASLKNSFIQLIHKIGAVKRINNISSRLQSVSMLDGDYRAKCSETNPCLGNYN</sequence>
<dbReference type="InterPro" id="IPR011009">
    <property type="entry name" value="Kinase-like_dom_sf"/>
</dbReference>
<dbReference type="InterPro" id="IPR050122">
    <property type="entry name" value="RTK"/>
</dbReference>
<evidence type="ECO:0000313" key="14">
    <source>
        <dbReference type="Proteomes" id="UP001195483"/>
    </source>
</evidence>
<reference evidence="13" key="1">
    <citation type="journal article" date="2021" name="Genome Biol. Evol.">
        <title>A High-Quality Reference Genome for a Parasitic Bivalve with Doubly Uniparental Inheritance (Bivalvia: Unionida).</title>
        <authorList>
            <person name="Smith C.H."/>
        </authorList>
    </citation>
    <scope>NUCLEOTIDE SEQUENCE</scope>
    <source>
        <strain evidence="13">CHS0354</strain>
    </source>
</reference>
<dbReference type="PANTHER" id="PTHR24416:SF620">
    <property type="entry name" value="TYROSINE-PROTEIN KINASE RECEPTOR TORSO"/>
    <property type="match status" value="1"/>
</dbReference>
<evidence type="ECO:0000256" key="9">
    <source>
        <dbReference type="ARBA" id="ARBA00023170"/>
    </source>
</evidence>
<protein>
    <recommendedName>
        <fullName evidence="2">receptor protein-tyrosine kinase</fullName>
        <ecNumber evidence="2">2.7.10.1</ecNumber>
    </recommendedName>
</protein>
<dbReference type="Proteomes" id="UP001195483">
    <property type="component" value="Unassembled WGS sequence"/>
</dbReference>
<evidence type="ECO:0000256" key="2">
    <source>
        <dbReference type="ARBA" id="ARBA00011902"/>
    </source>
</evidence>
<feature type="domain" description="Protein kinase" evidence="11">
    <location>
        <begin position="549"/>
        <end position="866"/>
    </location>
</feature>
<keyword evidence="10" id="KW-0325">Glycoprotein</keyword>
<dbReference type="SUPFAM" id="SSF56112">
    <property type="entry name" value="Protein kinase-like (PK-like)"/>
    <property type="match status" value="1"/>
</dbReference>
<name>A0AAE0S9X8_9BIVA</name>
<dbReference type="Gene3D" id="2.60.40.10">
    <property type="entry name" value="Immunoglobulins"/>
    <property type="match status" value="1"/>
</dbReference>
<evidence type="ECO:0000313" key="13">
    <source>
        <dbReference type="EMBL" id="KAK3587515.1"/>
    </source>
</evidence>
<dbReference type="CDD" id="cd00063">
    <property type="entry name" value="FN3"/>
    <property type="match status" value="3"/>
</dbReference>
<dbReference type="Gene3D" id="1.10.510.10">
    <property type="entry name" value="Transferase(Phosphotransferase) domain 1"/>
    <property type="match status" value="1"/>
</dbReference>
<dbReference type="SMART" id="SM00219">
    <property type="entry name" value="TyrKc"/>
    <property type="match status" value="1"/>
</dbReference>
<dbReference type="Pfam" id="PF07714">
    <property type="entry name" value="PK_Tyr_Ser-Thr"/>
    <property type="match status" value="1"/>
</dbReference>
<dbReference type="InterPro" id="IPR020635">
    <property type="entry name" value="Tyr_kinase_cat_dom"/>
</dbReference>
<feature type="domain" description="Fibronectin type-III" evidence="12">
    <location>
        <begin position="232"/>
        <end position="328"/>
    </location>
</feature>
<keyword evidence="5" id="KW-0677">Repeat</keyword>
<dbReference type="PANTHER" id="PTHR24416">
    <property type="entry name" value="TYROSINE-PROTEIN KINASE RECEPTOR"/>
    <property type="match status" value="1"/>
</dbReference>
<dbReference type="PROSITE" id="PS50853">
    <property type="entry name" value="FN3"/>
    <property type="match status" value="1"/>
</dbReference>
<keyword evidence="4" id="KW-0812">Transmembrane</keyword>
<evidence type="ECO:0000259" key="12">
    <source>
        <dbReference type="PROSITE" id="PS50853"/>
    </source>
</evidence>
<dbReference type="InterPro" id="IPR013783">
    <property type="entry name" value="Ig-like_fold"/>
</dbReference>
<reference evidence="13" key="2">
    <citation type="journal article" date="2021" name="Genome Biol. Evol.">
        <title>Developing a high-quality reference genome for a parasitic bivalve with doubly uniparental inheritance (Bivalvia: Unionida).</title>
        <authorList>
            <person name="Smith C.H."/>
        </authorList>
    </citation>
    <scope>NUCLEOTIDE SEQUENCE</scope>
    <source>
        <strain evidence="13">CHS0354</strain>
        <tissue evidence="13">Mantle</tissue>
    </source>
</reference>
<dbReference type="InterPro" id="IPR036116">
    <property type="entry name" value="FN3_sf"/>
</dbReference>
<dbReference type="PROSITE" id="PS00109">
    <property type="entry name" value="PROTEIN_KINASE_TYR"/>
    <property type="match status" value="1"/>
</dbReference>
<dbReference type="EMBL" id="JAEAOA010000285">
    <property type="protein sequence ID" value="KAK3587515.1"/>
    <property type="molecule type" value="Genomic_DNA"/>
</dbReference>
<dbReference type="PROSITE" id="PS50011">
    <property type="entry name" value="PROTEIN_KINASE_DOM"/>
    <property type="match status" value="1"/>
</dbReference>
<keyword evidence="8" id="KW-0472">Membrane</keyword>
<evidence type="ECO:0000256" key="5">
    <source>
        <dbReference type="ARBA" id="ARBA00022737"/>
    </source>
</evidence>
<organism evidence="13 14">
    <name type="scientific">Potamilus streckersoni</name>
    <dbReference type="NCBI Taxonomy" id="2493646"/>
    <lineage>
        <taxon>Eukaryota</taxon>
        <taxon>Metazoa</taxon>
        <taxon>Spiralia</taxon>
        <taxon>Lophotrochozoa</taxon>
        <taxon>Mollusca</taxon>
        <taxon>Bivalvia</taxon>
        <taxon>Autobranchia</taxon>
        <taxon>Heteroconchia</taxon>
        <taxon>Palaeoheterodonta</taxon>
        <taxon>Unionida</taxon>
        <taxon>Unionoidea</taxon>
        <taxon>Unionidae</taxon>
        <taxon>Ambleminae</taxon>
        <taxon>Lampsilini</taxon>
        <taxon>Potamilus</taxon>
    </lineage>
</organism>
<evidence type="ECO:0000256" key="3">
    <source>
        <dbReference type="ARBA" id="ARBA00022679"/>
    </source>
</evidence>
<evidence type="ECO:0000256" key="10">
    <source>
        <dbReference type="ARBA" id="ARBA00023180"/>
    </source>
</evidence>
<keyword evidence="7" id="KW-1133">Transmembrane helix</keyword>
<dbReference type="GO" id="GO:0007169">
    <property type="term" value="P:cell surface receptor protein tyrosine kinase signaling pathway"/>
    <property type="evidence" value="ECO:0007669"/>
    <property type="project" value="TreeGrafter"/>
</dbReference>
<dbReference type="InterPro" id="IPR000719">
    <property type="entry name" value="Prot_kinase_dom"/>
</dbReference>
<dbReference type="InterPro" id="IPR003961">
    <property type="entry name" value="FN3_dom"/>
</dbReference>
<dbReference type="SUPFAM" id="SSF49265">
    <property type="entry name" value="Fibronectin type III"/>
    <property type="match status" value="2"/>
</dbReference>
<gene>
    <name evidence="13" type="ORF">CHS0354_003657</name>
</gene>
<dbReference type="GO" id="GO:0043235">
    <property type="term" value="C:receptor complex"/>
    <property type="evidence" value="ECO:0007669"/>
    <property type="project" value="TreeGrafter"/>
</dbReference>
<dbReference type="AlphaFoldDB" id="A0AAE0S9X8"/>
<evidence type="ECO:0000256" key="6">
    <source>
        <dbReference type="ARBA" id="ARBA00022777"/>
    </source>
</evidence>
<evidence type="ECO:0000259" key="11">
    <source>
        <dbReference type="PROSITE" id="PS50011"/>
    </source>
</evidence>
<keyword evidence="6" id="KW-0418">Kinase</keyword>
<evidence type="ECO:0000256" key="7">
    <source>
        <dbReference type="ARBA" id="ARBA00022989"/>
    </source>
</evidence>
<dbReference type="InterPro" id="IPR008266">
    <property type="entry name" value="Tyr_kinase_AS"/>
</dbReference>
<comment type="caution">
    <text evidence="13">The sequence shown here is derived from an EMBL/GenBank/DDBJ whole genome shotgun (WGS) entry which is preliminary data.</text>
</comment>
<keyword evidence="14" id="KW-1185">Reference proteome</keyword>
<dbReference type="FunFam" id="1.10.510.10:FF:000462">
    <property type="entry name" value="Receptor tyrosine kinase"/>
    <property type="match status" value="1"/>
</dbReference>
<dbReference type="CDD" id="cd00192">
    <property type="entry name" value="PTKc"/>
    <property type="match status" value="1"/>
</dbReference>
<dbReference type="InterPro" id="IPR001245">
    <property type="entry name" value="Ser-Thr/Tyr_kinase_cat_dom"/>
</dbReference>
<dbReference type="GO" id="GO:0004714">
    <property type="term" value="F:transmembrane receptor protein tyrosine kinase activity"/>
    <property type="evidence" value="ECO:0007669"/>
    <property type="project" value="UniProtKB-EC"/>
</dbReference>